<evidence type="ECO:0000313" key="2">
    <source>
        <dbReference type="EMBL" id="MDQ0420925.1"/>
    </source>
</evidence>
<dbReference type="RefSeq" id="WP_307372099.1">
    <property type="nucleotide sequence ID" value="NZ_JAUSUW010000005.1"/>
</dbReference>
<dbReference type="PANTHER" id="PTHR13504">
    <property type="entry name" value="FIDO DOMAIN-CONTAINING PROTEIN DDB_G0283145"/>
    <property type="match status" value="1"/>
</dbReference>
<organism evidence="2 3">
    <name type="scientific">Peteryoungia aggregata LMG 23059</name>
    <dbReference type="NCBI Taxonomy" id="1368425"/>
    <lineage>
        <taxon>Bacteria</taxon>
        <taxon>Pseudomonadati</taxon>
        <taxon>Pseudomonadota</taxon>
        <taxon>Alphaproteobacteria</taxon>
        <taxon>Hyphomicrobiales</taxon>
        <taxon>Rhizobiaceae</taxon>
        <taxon>Peteryoungia</taxon>
    </lineage>
</organism>
<sequence length="225" mass="24708">MSQTTPPPWQAHSASDYDIKMRSRCGILLDEIMLSGTRRQSILADPRGVHRELFADFTPTGYEEYAGTYRGEPGTTLEGRIAFSNSQLGQDGYRFVSAGDVAKHMQDLRANITSALATRGTHADNLLRAAMVFGYFGTIHPFLDGNGHVQRAIFAAMITEFGYPLNSRFALHPRPFDALLAIALELFARRGQKQAEGALIAEYLGYWVDGPFANAGGTLAPSDLY</sequence>
<dbReference type="Pfam" id="PF02661">
    <property type="entry name" value="Fic"/>
    <property type="match status" value="1"/>
</dbReference>
<comment type="caution">
    <text evidence="2">The sequence shown here is derived from an EMBL/GenBank/DDBJ whole genome shotgun (WGS) entry which is preliminary data.</text>
</comment>
<gene>
    <name evidence="2" type="ORF">J2045_001952</name>
</gene>
<protein>
    <submittedName>
        <fullName evidence="2">Fido (Protein-threonine AMPylation protein)</fullName>
    </submittedName>
</protein>
<accession>A0ABU0G8C0</accession>
<reference evidence="2 3" key="1">
    <citation type="submission" date="2023-07" db="EMBL/GenBank/DDBJ databases">
        <title>Genomic Encyclopedia of Type Strains, Phase IV (KMG-IV): sequencing the most valuable type-strain genomes for metagenomic binning, comparative biology and taxonomic classification.</title>
        <authorList>
            <person name="Goeker M."/>
        </authorList>
    </citation>
    <scope>NUCLEOTIDE SEQUENCE [LARGE SCALE GENOMIC DNA]</scope>
    <source>
        <strain evidence="2 3">DSM 1111</strain>
    </source>
</reference>
<evidence type="ECO:0000259" key="1">
    <source>
        <dbReference type="PROSITE" id="PS51459"/>
    </source>
</evidence>
<keyword evidence="3" id="KW-1185">Reference proteome</keyword>
<dbReference type="InterPro" id="IPR040198">
    <property type="entry name" value="Fido_containing"/>
</dbReference>
<proteinExistence type="predicted"/>
<dbReference type="EMBL" id="JAUSUW010000005">
    <property type="protein sequence ID" value="MDQ0420925.1"/>
    <property type="molecule type" value="Genomic_DNA"/>
</dbReference>
<dbReference type="PANTHER" id="PTHR13504:SF38">
    <property type="entry name" value="FIDO DOMAIN-CONTAINING PROTEIN"/>
    <property type="match status" value="1"/>
</dbReference>
<feature type="domain" description="Fido" evidence="1">
    <location>
        <begin position="41"/>
        <end position="202"/>
    </location>
</feature>
<evidence type="ECO:0000313" key="3">
    <source>
        <dbReference type="Proteomes" id="UP001238496"/>
    </source>
</evidence>
<dbReference type="InterPro" id="IPR003812">
    <property type="entry name" value="Fido"/>
</dbReference>
<dbReference type="Proteomes" id="UP001238496">
    <property type="component" value="Unassembled WGS sequence"/>
</dbReference>
<dbReference type="SUPFAM" id="SSF140931">
    <property type="entry name" value="Fic-like"/>
    <property type="match status" value="1"/>
</dbReference>
<dbReference type="Gene3D" id="1.10.3290.10">
    <property type="entry name" value="Fido-like domain"/>
    <property type="match status" value="1"/>
</dbReference>
<dbReference type="PROSITE" id="PS51459">
    <property type="entry name" value="FIDO"/>
    <property type="match status" value="1"/>
</dbReference>
<name>A0ABU0G8C0_9HYPH</name>
<dbReference type="InterPro" id="IPR036597">
    <property type="entry name" value="Fido-like_dom_sf"/>
</dbReference>